<dbReference type="GO" id="GO:0006281">
    <property type="term" value="P:DNA repair"/>
    <property type="evidence" value="ECO:0007669"/>
    <property type="project" value="UniProtKB-KW"/>
</dbReference>
<dbReference type="OrthoDB" id="71227at2759"/>
<dbReference type="PANTHER" id="PTHR15271">
    <property type="entry name" value="CHROMATIN ASSEMBLY FACTOR 1 SUBUNIT B"/>
    <property type="match status" value="1"/>
</dbReference>
<feature type="domain" description="CAF1B/HIR1 beta-propeller" evidence="10">
    <location>
        <begin position="7"/>
        <end position="421"/>
    </location>
</feature>
<evidence type="ECO:0000256" key="1">
    <source>
        <dbReference type="ARBA" id="ARBA00004123"/>
    </source>
</evidence>
<evidence type="ECO:0000256" key="9">
    <source>
        <dbReference type="PROSITE-ProRule" id="PRU00221"/>
    </source>
</evidence>
<dbReference type="Gene3D" id="2.130.10.10">
    <property type="entry name" value="YVTN repeat-like/Quinoprotein amine dehydrogenase"/>
    <property type="match status" value="2"/>
</dbReference>
<sequence length="560" mass="63681">MEAGNLQIYWHESQPIYSLCFQKHTKAKKLITAGGDNKIRVWNLNMNADGTRVETIDFLTSLNQHEQAINAVRFNPAGDVLASAGDDGQLLLWTQSDSSNKDTSINTNIQSLDAKNDGANGNESWFIYKRLNSQTAMSSEIYDIAWSPDGNYIITGSMDNSLRVFDVNKSQQIILVNDNSHYVQGVTWDPQNKFVFVQSADRSLSVYELIFDKNETNKLVNLKLKNKIWKCDLPKHTIDEATKKEKLDFDSTRSSYLFHNETLPSFFRRLDISPCGNLIGVPAGVFRSANAETNSTANNNNQELSNAVYIYSRGYLSKNSNKPILRIPFLKKPAIVVSFNPNLYKLVDPSNAPIKLQYKLIYAIATTNEVLIYDTESSKPIAVIGNLHYTPLTDLAWSEDGNLLMVSSTDGFVSYVSTKNNILGEKLSKEERETICKLDVIIPESGSKDASLLKKEESKPIVNILTVKTKEVKPNEVNRKKLKTANLPNTDFSKNIQIPLFPINNRENDNKKTYYLKKRRGYNLYYYKVNTISICYLKKPLENQQISYNLFNHHNFLKRK</sequence>
<dbReference type="SMART" id="SM00320">
    <property type="entry name" value="WD40"/>
    <property type="match status" value="5"/>
</dbReference>
<dbReference type="PROSITE" id="PS50082">
    <property type="entry name" value="WD_REPEATS_2"/>
    <property type="match status" value="3"/>
</dbReference>
<dbReference type="InterPro" id="IPR015943">
    <property type="entry name" value="WD40/YVTN_repeat-like_dom_sf"/>
</dbReference>
<dbReference type="SUPFAM" id="SSF50978">
    <property type="entry name" value="WD40 repeat-like"/>
    <property type="match status" value="1"/>
</dbReference>
<dbReference type="InterPro" id="IPR036322">
    <property type="entry name" value="WD40_repeat_dom_sf"/>
</dbReference>
<organism evidence="11 12">
    <name type="scientific">Tetrapisispora phaffii (strain ATCC 24235 / CBS 4417 / NBRC 1672 / NRRL Y-8282 / UCD 70-5)</name>
    <name type="common">Yeast</name>
    <name type="synonym">Fabospora phaffii</name>
    <dbReference type="NCBI Taxonomy" id="1071381"/>
    <lineage>
        <taxon>Eukaryota</taxon>
        <taxon>Fungi</taxon>
        <taxon>Dikarya</taxon>
        <taxon>Ascomycota</taxon>
        <taxon>Saccharomycotina</taxon>
        <taxon>Saccharomycetes</taxon>
        <taxon>Saccharomycetales</taxon>
        <taxon>Saccharomycetaceae</taxon>
        <taxon>Tetrapisispora</taxon>
    </lineage>
</organism>
<dbReference type="KEGG" id="tpf:TPHA_0I00460"/>
<evidence type="ECO:0000259" key="10">
    <source>
        <dbReference type="Pfam" id="PF24105"/>
    </source>
</evidence>
<dbReference type="GO" id="GO:0006334">
    <property type="term" value="P:nucleosome assembly"/>
    <property type="evidence" value="ECO:0007669"/>
    <property type="project" value="TreeGrafter"/>
</dbReference>
<evidence type="ECO:0000256" key="7">
    <source>
        <dbReference type="ARBA" id="ARBA00023204"/>
    </source>
</evidence>
<keyword evidence="12" id="KW-1185">Reference proteome</keyword>
<dbReference type="GO" id="GO:0005829">
    <property type="term" value="C:cytosol"/>
    <property type="evidence" value="ECO:0007669"/>
    <property type="project" value="EnsemblFungi"/>
</dbReference>
<dbReference type="STRING" id="1071381.G8BXC4"/>
<comment type="subcellular location">
    <subcellularLocation>
        <location evidence="1">Nucleus</location>
    </subcellularLocation>
</comment>
<dbReference type="GO" id="GO:0042393">
    <property type="term" value="F:histone binding"/>
    <property type="evidence" value="ECO:0007669"/>
    <property type="project" value="EnsemblFungi"/>
</dbReference>
<keyword evidence="5" id="KW-0227">DNA damage</keyword>
<evidence type="ECO:0000256" key="8">
    <source>
        <dbReference type="ARBA" id="ARBA00023242"/>
    </source>
</evidence>
<dbReference type="GO" id="GO:0000775">
    <property type="term" value="C:chromosome, centromeric region"/>
    <property type="evidence" value="ECO:0007669"/>
    <property type="project" value="EnsemblFungi"/>
</dbReference>
<dbReference type="PROSITE" id="PS50294">
    <property type="entry name" value="WD_REPEATS_REGION"/>
    <property type="match status" value="2"/>
</dbReference>
<dbReference type="PROSITE" id="PS00678">
    <property type="entry name" value="WD_REPEATS_1"/>
    <property type="match status" value="1"/>
</dbReference>
<keyword evidence="3 9" id="KW-0853">WD repeat</keyword>
<dbReference type="GO" id="GO:0006335">
    <property type="term" value="P:DNA replication-dependent chromatin assembly"/>
    <property type="evidence" value="ECO:0007669"/>
    <property type="project" value="EnsemblFungi"/>
</dbReference>
<keyword evidence="7" id="KW-0234">DNA repair</keyword>
<dbReference type="PANTHER" id="PTHR15271:SF4">
    <property type="entry name" value="CHROMATIN ASSEMBLY FACTOR 1 SUBUNIT B"/>
    <property type="match status" value="1"/>
</dbReference>
<evidence type="ECO:0000256" key="3">
    <source>
        <dbReference type="ARBA" id="ARBA00022574"/>
    </source>
</evidence>
<dbReference type="InterPro" id="IPR001680">
    <property type="entry name" value="WD40_rpt"/>
</dbReference>
<dbReference type="Pfam" id="PF24105">
    <property type="entry name" value="Beta-prop_CAF1B_HIR1"/>
    <property type="match status" value="1"/>
</dbReference>
<feature type="repeat" description="WD" evidence="9">
    <location>
        <begin position="62"/>
        <end position="103"/>
    </location>
</feature>
<dbReference type="GO" id="GO:0005634">
    <property type="term" value="C:nucleus"/>
    <property type="evidence" value="ECO:0007669"/>
    <property type="project" value="UniProtKB-SubCell"/>
</dbReference>
<dbReference type="OMA" id="QIYWHES"/>
<evidence type="ECO:0000256" key="4">
    <source>
        <dbReference type="ARBA" id="ARBA00022737"/>
    </source>
</evidence>
<dbReference type="InterPro" id="IPR045145">
    <property type="entry name" value="PTHR15271"/>
</dbReference>
<feature type="repeat" description="WD" evidence="9">
    <location>
        <begin position="30"/>
        <end position="45"/>
    </location>
</feature>
<keyword evidence="4" id="KW-0677">Repeat</keyword>
<evidence type="ECO:0000313" key="11">
    <source>
        <dbReference type="EMBL" id="CCE64552.1"/>
    </source>
</evidence>
<dbReference type="GO" id="GO:0033186">
    <property type="term" value="C:CAF-1 complex"/>
    <property type="evidence" value="ECO:0007669"/>
    <property type="project" value="EnsemblFungi"/>
</dbReference>
<dbReference type="InterPro" id="IPR055410">
    <property type="entry name" value="Beta-prop_CAF1B_HIR1"/>
</dbReference>
<dbReference type="GO" id="GO:0000786">
    <property type="term" value="C:nucleosome"/>
    <property type="evidence" value="ECO:0007669"/>
    <property type="project" value="EnsemblFungi"/>
</dbReference>
<dbReference type="AlphaFoldDB" id="G8BXC4"/>
<comment type="similarity">
    <text evidence="2">Belongs to the WD repeat HIR1 family.</text>
</comment>
<gene>
    <name evidence="11" type="primary">TPHA0I00460</name>
    <name evidence="11" type="ordered locus">TPHA_0I00460</name>
</gene>
<evidence type="ECO:0000256" key="5">
    <source>
        <dbReference type="ARBA" id="ARBA00022763"/>
    </source>
</evidence>
<reference evidence="11 12" key="1">
    <citation type="journal article" date="2011" name="Proc. Natl. Acad. Sci. U.S.A.">
        <title>Evolutionary erosion of yeast sex chromosomes by mating-type switching accidents.</title>
        <authorList>
            <person name="Gordon J.L."/>
            <person name="Armisen D."/>
            <person name="Proux-Wera E."/>
            <person name="Oheigeartaigh S.S."/>
            <person name="Byrne K.P."/>
            <person name="Wolfe K.H."/>
        </authorList>
    </citation>
    <scope>NUCLEOTIDE SEQUENCE [LARGE SCALE GENOMIC DNA]</scope>
    <source>
        <strain evidence="12">ATCC 24235 / CBS 4417 / NBRC 1672 / NRRL Y-8282 / UCD 70-5</strain>
    </source>
</reference>
<dbReference type="Proteomes" id="UP000005666">
    <property type="component" value="Chromosome 9"/>
</dbReference>
<keyword evidence="8" id="KW-0539">Nucleus</keyword>
<dbReference type="HOGENOM" id="CLU_010127_0_0_1"/>
<name>G8BXC4_TETPH</name>
<protein>
    <recommendedName>
        <fullName evidence="10">CAF1B/HIR1 beta-propeller domain-containing protein</fullName>
    </recommendedName>
</protein>
<accession>G8BXC4</accession>
<evidence type="ECO:0000313" key="12">
    <source>
        <dbReference type="Proteomes" id="UP000005666"/>
    </source>
</evidence>
<keyword evidence="6" id="KW-0156">Chromatin regulator</keyword>
<evidence type="ECO:0000256" key="2">
    <source>
        <dbReference type="ARBA" id="ARBA00007306"/>
    </source>
</evidence>
<dbReference type="GeneID" id="11534518"/>
<proteinExistence type="inferred from homology"/>
<dbReference type="RefSeq" id="XP_003686986.1">
    <property type="nucleotide sequence ID" value="XM_003686938.1"/>
</dbReference>
<dbReference type="EMBL" id="HE612864">
    <property type="protein sequence ID" value="CCE64552.1"/>
    <property type="molecule type" value="Genomic_DNA"/>
</dbReference>
<dbReference type="eggNOG" id="KOG1009">
    <property type="taxonomic scope" value="Eukaryota"/>
</dbReference>
<evidence type="ECO:0000256" key="6">
    <source>
        <dbReference type="ARBA" id="ARBA00022853"/>
    </source>
</evidence>
<feature type="repeat" description="WD" evidence="9">
    <location>
        <begin position="134"/>
        <end position="175"/>
    </location>
</feature>
<dbReference type="InterPro" id="IPR019775">
    <property type="entry name" value="WD40_repeat_CS"/>
</dbReference>